<reference evidence="2" key="1">
    <citation type="submission" date="2023-04" db="EMBL/GenBank/DDBJ databases">
        <title>Phytophthora fragariaefolia NBRC 109709.</title>
        <authorList>
            <person name="Ichikawa N."/>
            <person name="Sato H."/>
            <person name="Tonouchi N."/>
        </authorList>
    </citation>
    <scope>NUCLEOTIDE SEQUENCE</scope>
    <source>
        <strain evidence="2">NBRC 109709</strain>
    </source>
</reference>
<dbReference type="OrthoDB" id="140979at2759"/>
<feature type="region of interest" description="Disordered" evidence="1">
    <location>
        <begin position="1"/>
        <end position="175"/>
    </location>
</feature>
<organism evidence="2 3">
    <name type="scientific">Phytophthora fragariaefolia</name>
    <dbReference type="NCBI Taxonomy" id="1490495"/>
    <lineage>
        <taxon>Eukaryota</taxon>
        <taxon>Sar</taxon>
        <taxon>Stramenopiles</taxon>
        <taxon>Oomycota</taxon>
        <taxon>Peronosporomycetes</taxon>
        <taxon>Peronosporales</taxon>
        <taxon>Peronosporaceae</taxon>
        <taxon>Phytophthora</taxon>
    </lineage>
</organism>
<dbReference type="EMBL" id="BSXT01000723">
    <property type="protein sequence ID" value="GMF33050.1"/>
    <property type="molecule type" value="Genomic_DNA"/>
</dbReference>
<evidence type="ECO:0000313" key="2">
    <source>
        <dbReference type="EMBL" id="GMF33050.1"/>
    </source>
</evidence>
<sequence>MVERPKYQTPQAILRRLDPVCIPPTEVGPSGSGSRQDRSSLVPTGQPNTKGTVTPARVSEAHCQSPVQRSGPDPDDMATGERSLDPDLGEDQLRVDDNQIPDSATAVATSSGNHSETGGGPANPTAVGVKKTPDPADLQELVDDQRIQVVGSHRERDQIPDPTDSLDPRPDDSTADEQVCYHESGDLHAVDIATEMAVLTEVTSTTEEVTIDDIQVGDPDINTLEEIERLRRRIRRRRHLLIGKGNALSPAARGVVCDIDVGNAKPIAQRVRKVAPQFRESCRIWSRGCSEPR</sequence>
<gene>
    <name evidence="2" type="ORF">Pfra01_000805800</name>
</gene>
<protein>
    <submittedName>
        <fullName evidence="2">Unnamed protein product</fullName>
    </submittedName>
</protein>
<keyword evidence="3" id="KW-1185">Reference proteome</keyword>
<evidence type="ECO:0000256" key="1">
    <source>
        <dbReference type="SAM" id="MobiDB-lite"/>
    </source>
</evidence>
<accession>A0A9W6X7K1</accession>
<proteinExistence type="predicted"/>
<name>A0A9W6X7K1_9STRA</name>
<comment type="caution">
    <text evidence="2">The sequence shown here is derived from an EMBL/GenBank/DDBJ whole genome shotgun (WGS) entry which is preliminary data.</text>
</comment>
<feature type="compositionally biased region" description="Polar residues" evidence="1">
    <location>
        <begin position="39"/>
        <end position="52"/>
    </location>
</feature>
<dbReference type="Proteomes" id="UP001165121">
    <property type="component" value="Unassembled WGS sequence"/>
</dbReference>
<evidence type="ECO:0000313" key="3">
    <source>
        <dbReference type="Proteomes" id="UP001165121"/>
    </source>
</evidence>
<dbReference type="AlphaFoldDB" id="A0A9W6X7K1"/>
<feature type="compositionally biased region" description="Polar residues" evidence="1">
    <location>
        <begin position="100"/>
        <end position="116"/>
    </location>
</feature>